<dbReference type="Pfam" id="PF04321">
    <property type="entry name" value="RmlD_sub_bind"/>
    <property type="match status" value="1"/>
</dbReference>
<gene>
    <name evidence="8" type="primary">rfbD</name>
    <name evidence="8" type="ORF">DIT71_16930</name>
</gene>
<dbReference type="CDD" id="cd05254">
    <property type="entry name" value="dTDP_HR_like_SDR_e"/>
    <property type="match status" value="1"/>
</dbReference>
<evidence type="ECO:0000256" key="5">
    <source>
        <dbReference type="ARBA" id="ARBA00048200"/>
    </source>
</evidence>
<dbReference type="RefSeq" id="WP_114614447.1">
    <property type="nucleotide sequence ID" value="NZ_QFWX01000010.1"/>
</dbReference>
<evidence type="ECO:0000256" key="3">
    <source>
        <dbReference type="ARBA" id="ARBA00012929"/>
    </source>
</evidence>
<dbReference type="GO" id="GO:0008831">
    <property type="term" value="F:dTDP-4-dehydrorhamnose reductase activity"/>
    <property type="evidence" value="ECO:0007669"/>
    <property type="project" value="UniProtKB-EC"/>
</dbReference>
<dbReference type="Gene3D" id="3.40.50.720">
    <property type="entry name" value="NAD(P)-binding Rossmann-like Domain"/>
    <property type="match status" value="1"/>
</dbReference>
<evidence type="ECO:0000313" key="9">
    <source>
        <dbReference type="Proteomes" id="UP000253987"/>
    </source>
</evidence>
<dbReference type="EMBL" id="QFWX01000010">
    <property type="protein sequence ID" value="PXX88905.1"/>
    <property type="molecule type" value="Genomic_DNA"/>
</dbReference>
<dbReference type="InterPro" id="IPR005913">
    <property type="entry name" value="dTDP_dehydrorham_reduct"/>
</dbReference>
<dbReference type="OrthoDB" id="9803892at2"/>
<dbReference type="NCBIfam" id="TIGR01214">
    <property type="entry name" value="rmlD"/>
    <property type="match status" value="1"/>
</dbReference>
<feature type="domain" description="RmlD-like substrate binding" evidence="7">
    <location>
        <begin position="2"/>
        <end position="290"/>
    </location>
</feature>
<dbReference type="Proteomes" id="UP000253987">
    <property type="component" value="Unassembled WGS sequence"/>
</dbReference>
<evidence type="ECO:0000256" key="1">
    <source>
        <dbReference type="ARBA" id="ARBA00004781"/>
    </source>
</evidence>
<accession>A0A2V3ZEW2</accession>
<dbReference type="GO" id="GO:0005829">
    <property type="term" value="C:cytosol"/>
    <property type="evidence" value="ECO:0007669"/>
    <property type="project" value="TreeGrafter"/>
</dbReference>
<dbReference type="EC" id="1.1.1.133" evidence="3 6"/>
<dbReference type="GO" id="GO:0009243">
    <property type="term" value="P:O antigen biosynthetic process"/>
    <property type="evidence" value="ECO:0007669"/>
    <property type="project" value="UniProtKB-UniPathway"/>
</dbReference>
<dbReference type="UniPathway" id="UPA00281"/>
<reference evidence="8 9" key="2">
    <citation type="submission" date="2018-06" db="EMBL/GenBank/DDBJ databases">
        <title>Marinobactersediminissp. nov, a moderately halophilic bacterium isolated from marine solar saltern.</title>
        <authorList>
            <person name="Zhang Y."/>
        </authorList>
    </citation>
    <scope>NUCLEOTIDE SEQUENCE [LARGE SCALE GENOMIC DNA]</scope>
    <source>
        <strain evidence="8 9">F01</strain>
    </source>
</reference>
<dbReference type="GO" id="GO:0019305">
    <property type="term" value="P:dTDP-rhamnose biosynthetic process"/>
    <property type="evidence" value="ECO:0007669"/>
    <property type="project" value="UniProtKB-UniPathway"/>
</dbReference>
<evidence type="ECO:0000259" key="7">
    <source>
        <dbReference type="Pfam" id="PF04321"/>
    </source>
</evidence>
<evidence type="ECO:0000313" key="8">
    <source>
        <dbReference type="EMBL" id="PXX88905.1"/>
    </source>
</evidence>
<dbReference type="Gene3D" id="3.90.25.10">
    <property type="entry name" value="UDP-galactose 4-epimerase, domain 1"/>
    <property type="match status" value="1"/>
</dbReference>
<comment type="cofactor">
    <cofactor evidence="6">
        <name>Mg(2+)</name>
        <dbReference type="ChEBI" id="CHEBI:18420"/>
    </cofactor>
    <text evidence="6">Binds 1 Mg(2+) ion per monomer.</text>
</comment>
<comment type="pathway">
    <text evidence="1 6">Carbohydrate biosynthesis; dTDP-L-rhamnose biosynthesis.</text>
</comment>
<keyword evidence="6" id="KW-0521">NADP</keyword>
<reference evidence="9" key="1">
    <citation type="submission" date="2018-05" db="EMBL/GenBank/DDBJ databases">
        <authorList>
            <person name="Lu D."/>
        </authorList>
    </citation>
    <scope>NUCLEOTIDE SEQUENCE [LARGE SCALE GENOMIC DNA]</scope>
    <source>
        <strain evidence="9">F01</strain>
    </source>
</reference>
<comment type="catalytic activity">
    <reaction evidence="5 6">
        <text>dTDP-beta-L-rhamnose + NADP(+) = dTDP-4-dehydro-beta-L-rhamnose + NADPH + H(+)</text>
        <dbReference type="Rhea" id="RHEA:21796"/>
        <dbReference type="ChEBI" id="CHEBI:15378"/>
        <dbReference type="ChEBI" id="CHEBI:57510"/>
        <dbReference type="ChEBI" id="CHEBI:57783"/>
        <dbReference type="ChEBI" id="CHEBI:58349"/>
        <dbReference type="ChEBI" id="CHEBI:62830"/>
        <dbReference type="EC" id="1.1.1.133"/>
    </reaction>
</comment>
<name>A0A2V3ZEW2_9GAMM</name>
<evidence type="ECO:0000256" key="4">
    <source>
        <dbReference type="ARBA" id="ARBA00017099"/>
    </source>
</evidence>
<comment type="similarity">
    <text evidence="2 6">Belongs to the dTDP-4-dehydrorhamnose reductase family.</text>
</comment>
<evidence type="ECO:0000256" key="6">
    <source>
        <dbReference type="RuleBase" id="RU364082"/>
    </source>
</evidence>
<dbReference type="UniPathway" id="UPA00124"/>
<protein>
    <recommendedName>
        <fullName evidence="4 6">dTDP-4-dehydrorhamnose reductase</fullName>
        <ecNumber evidence="3 6">1.1.1.133</ecNumber>
    </recommendedName>
</protein>
<dbReference type="InterPro" id="IPR036291">
    <property type="entry name" value="NAD(P)-bd_dom_sf"/>
</dbReference>
<proteinExistence type="inferred from homology"/>
<keyword evidence="9" id="KW-1185">Reference proteome</keyword>
<sequence length="299" mass="32892">MILVTGSEGQVGYELLRTLAPLGRVKGLTRADGDLSDRNTVLALLNEHKPCCIVNAAAYTAVDKAETDTEAAKALNTTLPATLAEWAKVNQTHLFHYSTDYVYDGSGTNPWVETDPTGPLSVYGKTKLAGDQALLEAGIGAVIFRTSWVYGARGRNFMLTMIKLGQERDELSVVADQWGTPTPAWLIAQVTATAVREKLKGTKGIEGVYHLTCTGDTNWCDFARAIMQEAQALGISIRIEKDRIKPIPTADYPAPAPRPLNSRLNVAKLERAFNLQLPDWRNAMQLTIRDWAEHNRNLD</sequence>
<dbReference type="PANTHER" id="PTHR10491:SF4">
    <property type="entry name" value="METHIONINE ADENOSYLTRANSFERASE 2 SUBUNIT BETA"/>
    <property type="match status" value="1"/>
</dbReference>
<dbReference type="PANTHER" id="PTHR10491">
    <property type="entry name" value="DTDP-4-DEHYDRORHAMNOSE REDUCTASE"/>
    <property type="match status" value="1"/>
</dbReference>
<comment type="function">
    <text evidence="6">Catalyzes the reduction of dTDP-6-deoxy-L-lyxo-4-hexulose to yield dTDP-L-rhamnose.</text>
</comment>
<keyword evidence="6" id="KW-0560">Oxidoreductase</keyword>
<dbReference type="SUPFAM" id="SSF51735">
    <property type="entry name" value="NAD(P)-binding Rossmann-fold domains"/>
    <property type="match status" value="1"/>
</dbReference>
<evidence type="ECO:0000256" key="2">
    <source>
        <dbReference type="ARBA" id="ARBA00010944"/>
    </source>
</evidence>
<dbReference type="AlphaFoldDB" id="A0A2V3ZEW2"/>
<comment type="caution">
    <text evidence="8">The sequence shown here is derived from an EMBL/GenBank/DDBJ whole genome shotgun (WGS) entry which is preliminary data.</text>
</comment>
<dbReference type="InterPro" id="IPR029903">
    <property type="entry name" value="RmlD-like-bd"/>
</dbReference>
<organism evidence="8 9">
    <name type="scientific">Marinobacter vulgaris</name>
    <dbReference type="NCBI Taxonomy" id="1928331"/>
    <lineage>
        <taxon>Bacteria</taxon>
        <taxon>Pseudomonadati</taxon>
        <taxon>Pseudomonadota</taxon>
        <taxon>Gammaproteobacteria</taxon>
        <taxon>Pseudomonadales</taxon>
        <taxon>Marinobacteraceae</taxon>
        <taxon>Marinobacter</taxon>
    </lineage>
</organism>